<dbReference type="KEGG" id="ctes:O987_12365"/>
<dbReference type="PANTHER" id="PTHR34309">
    <property type="entry name" value="SLR1406 PROTEIN"/>
    <property type="match status" value="1"/>
</dbReference>
<keyword evidence="1" id="KW-0732">Signal</keyword>
<dbReference type="InterPro" id="IPR005624">
    <property type="entry name" value="PduO/GlcC-like"/>
</dbReference>
<evidence type="ECO:0000256" key="1">
    <source>
        <dbReference type="SAM" id="SignalP"/>
    </source>
</evidence>
<dbReference type="InterPro" id="IPR052517">
    <property type="entry name" value="GlcG_carb_metab_protein"/>
</dbReference>
<accession>A0A076PIJ9</accession>
<gene>
    <name evidence="2" type="ORF">O987_12365</name>
</gene>
<evidence type="ECO:0000313" key="3">
    <source>
        <dbReference type="Proteomes" id="UP000028782"/>
    </source>
</evidence>
<dbReference type="EMBL" id="CP006704">
    <property type="protein sequence ID" value="AIJ46594.1"/>
    <property type="molecule type" value="Genomic_DNA"/>
</dbReference>
<dbReference type="Pfam" id="PF03928">
    <property type="entry name" value="HbpS-like"/>
    <property type="match status" value="1"/>
</dbReference>
<evidence type="ECO:0000313" key="2">
    <source>
        <dbReference type="EMBL" id="AIJ46594.1"/>
    </source>
</evidence>
<organism evidence="2 3">
    <name type="scientific">Comamonas testosteroni TK102</name>
    <dbReference type="NCBI Taxonomy" id="1392005"/>
    <lineage>
        <taxon>Bacteria</taxon>
        <taxon>Pseudomonadati</taxon>
        <taxon>Pseudomonadota</taxon>
        <taxon>Betaproteobacteria</taxon>
        <taxon>Burkholderiales</taxon>
        <taxon>Comamonadaceae</taxon>
        <taxon>Comamonas</taxon>
    </lineage>
</organism>
<reference evidence="2 3" key="1">
    <citation type="journal article" date="2014" name="Genome Announc.">
        <title>Complete Genome Sequence of Polychlorinated Biphenyl Degrader Comamonas testosteroni TK102 (NBRC 109938).</title>
        <authorList>
            <person name="Fukuda K."/>
            <person name="Hosoyama A."/>
            <person name="Tsuchikane K."/>
            <person name="Ohji S."/>
            <person name="Yamazoe A."/>
            <person name="Fujita N."/>
            <person name="Shintani M."/>
            <person name="Kimbara K."/>
        </authorList>
    </citation>
    <scope>NUCLEOTIDE SEQUENCE [LARGE SCALE GENOMIC DNA]</scope>
    <source>
        <strain evidence="2">TK102</strain>
    </source>
</reference>
<dbReference type="AlphaFoldDB" id="A0A076PIJ9"/>
<feature type="chain" id="PRO_5001716511" evidence="1">
    <location>
        <begin position="26"/>
        <end position="169"/>
    </location>
</feature>
<dbReference type="InterPro" id="IPR038084">
    <property type="entry name" value="PduO/GlcC-like_sf"/>
</dbReference>
<dbReference type="PANTHER" id="PTHR34309:SF10">
    <property type="entry name" value="SLR1406 PROTEIN"/>
    <property type="match status" value="1"/>
</dbReference>
<dbReference type="Gene3D" id="3.30.450.150">
    <property type="entry name" value="Haem-degrading domain"/>
    <property type="match status" value="1"/>
</dbReference>
<protein>
    <submittedName>
        <fullName evidence="2">GlcG</fullName>
    </submittedName>
</protein>
<dbReference type="SUPFAM" id="SSF143744">
    <property type="entry name" value="GlcG-like"/>
    <property type="match status" value="1"/>
</dbReference>
<dbReference type="Proteomes" id="UP000028782">
    <property type="component" value="Chromosome"/>
</dbReference>
<name>A0A076PIJ9_COMTE</name>
<dbReference type="HOGENOM" id="CLU_103773_0_2_4"/>
<feature type="signal peptide" evidence="1">
    <location>
        <begin position="1"/>
        <end position="25"/>
    </location>
</feature>
<sequence length="169" mass="17343">MRKMLFPSIKPVSAFLFMASVHAFAAQPAPLHQSNMSLNLANALVDATMSACHSQGRSAVAAVIDRGGHLLSLQRDDSVGPHNTDAAVKKAFTALSTKTLSRIVAENARKNPESSNLNTIDSLLLIGGGVPVKVGDEVIGAIGVGGAGGSVIDEGCALQAIDKVLGTSK</sequence>
<proteinExistence type="predicted"/>